<dbReference type="Proteomes" id="UP000053660">
    <property type="component" value="Unassembled WGS sequence"/>
</dbReference>
<organism evidence="1 2">
    <name type="scientific">Oesophagostomum dentatum</name>
    <name type="common">Nodular worm</name>
    <dbReference type="NCBI Taxonomy" id="61180"/>
    <lineage>
        <taxon>Eukaryota</taxon>
        <taxon>Metazoa</taxon>
        <taxon>Ecdysozoa</taxon>
        <taxon>Nematoda</taxon>
        <taxon>Chromadorea</taxon>
        <taxon>Rhabditida</taxon>
        <taxon>Rhabditina</taxon>
        <taxon>Rhabditomorpha</taxon>
        <taxon>Strongyloidea</taxon>
        <taxon>Strongylidae</taxon>
        <taxon>Oesophagostomum</taxon>
    </lineage>
</organism>
<dbReference type="EMBL" id="KN555489">
    <property type="protein sequence ID" value="KHJ88647.1"/>
    <property type="molecule type" value="Genomic_DNA"/>
</dbReference>
<protein>
    <submittedName>
        <fullName evidence="1">Uncharacterized protein</fullName>
    </submittedName>
</protein>
<dbReference type="OrthoDB" id="10490824at2759"/>
<gene>
    <name evidence="1" type="ORF">OESDEN_11557</name>
</gene>
<name>A0A0B1SYU7_OESDE</name>
<keyword evidence="2" id="KW-1185">Reference proteome</keyword>
<sequence length="98" mass="11163">LFQTSNRAVFGVGVLLERGLIPQDALRNQIIPILFDLIESKGDDPGMEDRRVEIAAVLCRVVSSGMITDKRWLFDNFIADYSRFLEHHVVHIRKVGAR</sequence>
<dbReference type="AlphaFoldDB" id="A0A0B1SYU7"/>
<feature type="non-terminal residue" evidence="1">
    <location>
        <position position="1"/>
    </location>
</feature>
<evidence type="ECO:0000313" key="1">
    <source>
        <dbReference type="EMBL" id="KHJ88647.1"/>
    </source>
</evidence>
<accession>A0A0B1SYU7</accession>
<proteinExistence type="predicted"/>
<evidence type="ECO:0000313" key="2">
    <source>
        <dbReference type="Proteomes" id="UP000053660"/>
    </source>
</evidence>
<reference evidence="1 2" key="1">
    <citation type="submission" date="2014-03" db="EMBL/GenBank/DDBJ databases">
        <title>Draft genome of the hookworm Oesophagostomum dentatum.</title>
        <authorList>
            <person name="Mitreva M."/>
        </authorList>
    </citation>
    <scope>NUCLEOTIDE SEQUENCE [LARGE SCALE GENOMIC DNA]</scope>
    <source>
        <strain evidence="1 2">OD-Hann</strain>
    </source>
</reference>